<dbReference type="Pfam" id="PF07687">
    <property type="entry name" value="M20_dimer"/>
    <property type="match status" value="1"/>
</dbReference>
<sequence>MSIDPKSAVNAFDDEARIARMVERLSEWVRVESPTRNANAVNAMMDVLVSGIDESIATVERVPGRDGLGDSVILRAGPQTNEKPILVLSHLDTVHPIGTAEKDNPVRREGDRLYGPGVYDMKGGACLALEAFMEVARRGTAKRPLVFLFTPDEEIGSLTTRGLIEELGRHAEAVLVTEPAREGGKIVTSRKGVGRFDVHIEGRPAHSGSKHAEGRNAIHEAARQISVIEAMTDYERGVTTTVGLVNGGTAMNTVPQHCRFSIDLRVATVADGEEFAEKIMGLVPLAPDFKVTVTGGMNRPPFERTQEVAQIFTLAQEIGNEIGLDVQECPRTGGGSDGNFTAIFGVPTLDGLGIDGDGAHTLQEYALISSIAPRAKLIASFLERIG</sequence>
<comment type="caution">
    <text evidence="7">The sequence shown here is derived from an EMBL/GenBank/DDBJ whole genome shotgun (WGS) entry which is preliminary data.</text>
</comment>
<reference evidence="7 9" key="1">
    <citation type="submission" date="2015-09" db="EMBL/GenBank/DDBJ databases">
        <title>Identification and resolution of microdiversity through metagenomic sequencing of parallel consortia.</title>
        <authorList>
            <person name="Nelson W.C."/>
            <person name="Romine M.F."/>
            <person name="Lindemann S.R."/>
        </authorList>
    </citation>
    <scope>NUCLEOTIDE SEQUENCE [LARGE SCALE GENOMIC DNA]</scope>
    <source>
        <strain evidence="7">HL-109</strain>
    </source>
</reference>
<dbReference type="PROSITE" id="PS00758">
    <property type="entry name" value="ARGE_DAPE_CPG2_1"/>
    <property type="match status" value="1"/>
</dbReference>
<feature type="active site" description="Proton acceptor" evidence="5">
    <location>
        <position position="153"/>
    </location>
</feature>
<feature type="domain" description="Peptidase M20 dimerisation" evidence="6">
    <location>
        <begin position="189"/>
        <end position="280"/>
    </location>
</feature>
<keyword evidence="10" id="KW-1185">Reference proteome</keyword>
<name>A0A0P7XXC4_9HYPH</name>
<dbReference type="InterPro" id="IPR011650">
    <property type="entry name" value="Peptidase_M20_dimer"/>
</dbReference>
<evidence type="ECO:0000259" key="6">
    <source>
        <dbReference type="Pfam" id="PF07687"/>
    </source>
</evidence>
<proteinExistence type="predicted"/>
<keyword evidence="3 7" id="KW-0378">Hydrolase</keyword>
<dbReference type="InterPro" id="IPR001261">
    <property type="entry name" value="ArgE/DapE_CS"/>
</dbReference>
<evidence type="ECO:0000256" key="4">
    <source>
        <dbReference type="ARBA" id="ARBA00022833"/>
    </source>
</evidence>
<accession>A0A0P7XXC4</accession>
<evidence type="ECO:0000256" key="2">
    <source>
        <dbReference type="ARBA" id="ARBA00022723"/>
    </source>
</evidence>
<evidence type="ECO:0000313" key="10">
    <source>
        <dbReference type="Proteomes" id="UP000182800"/>
    </source>
</evidence>
<comment type="cofactor">
    <cofactor evidence="1">
        <name>Zn(2+)</name>
        <dbReference type="ChEBI" id="CHEBI:29105"/>
    </cofactor>
</comment>
<dbReference type="RefSeq" id="WP_238947067.1">
    <property type="nucleotide sequence ID" value="NZ_FMBM01000001.1"/>
</dbReference>
<dbReference type="STRING" id="1653334.GA0071312_0579"/>
<dbReference type="InterPro" id="IPR002933">
    <property type="entry name" value="Peptidase_M20"/>
</dbReference>
<reference evidence="8 10" key="2">
    <citation type="submission" date="2016-08" db="EMBL/GenBank/DDBJ databases">
        <authorList>
            <person name="Varghese N."/>
            <person name="Submissions Spin"/>
        </authorList>
    </citation>
    <scope>NUCLEOTIDE SEQUENCE [LARGE SCALE GENOMIC DNA]</scope>
    <source>
        <strain evidence="8 10">HL-109</strain>
    </source>
</reference>
<evidence type="ECO:0000256" key="5">
    <source>
        <dbReference type="PIRSR" id="PIRSR037238-1"/>
    </source>
</evidence>
<protein>
    <submittedName>
        <fullName evidence="7">Glutamate carboxypeptidase</fullName>
        <ecNumber evidence="7">3.4.17.11</ecNumber>
    </submittedName>
</protein>
<evidence type="ECO:0000256" key="3">
    <source>
        <dbReference type="ARBA" id="ARBA00022801"/>
    </source>
</evidence>
<dbReference type="SUPFAM" id="SSF53187">
    <property type="entry name" value="Zn-dependent exopeptidases"/>
    <property type="match status" value="1"/>
</dbReference>
<dbReference type="EMBL" id="LJSX01000003">
    <property type="protein sequence ID" value="KPQ12247.1"/>
    <property type="molecule type" value="Genomic_DNA"/>
</dbReference>
<dbReference type="Gene3D" id="3.30.70.360">
    <property type="match status" value="1"/>
</dbReference>
<dbReference type="PIRSF" id="PIRSF037238">
    <property type="entry name" value="Carboxypeptidase_G2"/>
    <property type="match status" value="1"/>
</dbReference>
<dbReference type="Proteomes" id="UP000182800">
    <property type="component" value="Unassembled WGS sequence"/>
</dbReference>
<gene>
    <name evidence="8" type="ORF">GA0071312_0579</name>
    <name evidence="7" type="ORF">HLUCCO17_03515</name>
</gene>
<keyword evidence="4" id="KW-0862">Zinc</keyword>
<dbReference type="EC" id="3.4.17.11" evidence="7"/>
<dbReference type="Proteomes" id="UP000050497">
    <property type="component" value="Unassembled WGS sequence"/>
</dbReference>
<keyword evidence="7" id="KW-0121">Carboxypeptidase</keyword>
<dbReference type="InterPro" id="IPR050072">
    <property type="entry name" value="Peptidase_M20A"/>
</dbReference>
<organism evidence="7 9">
    <name type="scientific">Saliniramus fredricksonii</name>
    <dbReference type="NCBI Taxonomy" id="1653334"/>
    <lineage>
        <taxon>Bacteria</taxon>
        <taxon>Pseudomonadati</taxon>
        <taxon>Pseudomonadota</taxon>
        <taxon>Alphaproteobacteria</taxon>
        <taxon>Hyphomicrobiales</taxon>
        <taxon>Salinarimonadaceae</taxon>
        <taxon>Saliniramus</taxon>
    </lineage>
</organism>
<dbReference type="PANTHER" id="PTHR43808:SF9">
    <property type="entry name" value="BLL0789 PROTEIN"/>
    <property type="match status" value="1"/>
</dbReference>
<dbReference type="AlphaFoldDB" id="A0A0P7XXC4"/>
<dbReference type="EMBL" id="FMBM01000001">
    <property type="protein sequence ID" value="SCC78942.1"/>
    <property type="molecule type" value="Genomic_DNA"/>
</dbReference>
<evidence type="ECO:0000256" key="1">
    <source>
        <dbReference type="ARBA" id="ARBA00001947"/>
    </source>
</evidence>
<keyword evidence="7" id="KW-0645">Protease</keyword>
<keyword evidence="2" id="KW-0479">Metal-binding</keyword>
<evidence type="ECO:0000313" key="9">
    <source>
        <dbReference type="Proteomes" id="UP000050497"/>
    </source>
</evidence>
<feature type="active site" evidence="5">
    <location>
        <position position="92"/>
    </location>
</feature>
<evidence type="ECO:0000313" key="7">
    <source>
        <dbReference type="EMBL" id="KPQ12247.1"/>
    </source>
</evidence>
<dbReference type="PATRIC" id="fig|1653334.4.peg.3310"/>
<dbReference type="InterPro" id="IPR036264">
    <property type="entry name" value="Bact_exopeptidase_dim_dom"/>
</dbReference>
<dbReference type="PANTHER" id="PTHR43808">
    <property type="entry name" value="ACETYLORNITHINE DEACETYLASE"/>
    <property type="match status" value="1"/>
</dbReference>
<dbReference type="GO" id="GO:0004180">
    <property type="term" value="F:carboxypeptidase activity"/>
    <property type="evidence" value="ECO:0007669"/>
    <property type="project" value="UniProtKB-KW"/>
</dbReference>
<dbReference type="InterPro" id="IPR017150">
    <property type="entry name" value="Pept_M20_glutamate_carboxypep"/>
</dbReference>
<dbReference type="GO" id="GO:0046872">
    <property type="term" value="F:metal ion binding"/>
    <property type="evidence" value="ECO:0007669"/>
    <property type="project" value="UniProtKB-KW"/>
</dbReference>
<dbReference type="Gene3D" id="3.40.630.10">
    <property type="entry name" value="Zn peptidases"/>
    <property type="match status" value="1"/>
</dbReference>
<evidence type="ECO:0000313" key="8">
    <source>
        <dbReference type="EMBL" id="SCC78942.1"/>
    </source>
</evidence>
<dbReference type="Pfam" id="PF01546">
    <property type="entry name" value="Peptidase_M20"/>
    <property type="match status" value="1"/>
</dbReference>
<dbReference type="SUPFAM" id="SSF55031">
    <property type="entry name" value="Bacterial exopeptidase dimerisation domain"/>
    <property type="match status" value="1"/>
</dbReference>
<dbReference type="CDD" id="cd03885">
    <property type="entry name" value="M20_CPDG2"/>
    <property type="match status" value="1"/>
</dbReference>